<dbReference type="Pfam" id="PF04542">
    <property type="entry name" value="Sigma70_r2"/>
    <property type="match status" value="1"/>
</dbReference>
<dbReference type="Gene3D" id="1.10.10.10">
    <property type="entry name" value="Winged helix-like DNA-binding domain superfamily/Winged helix DNA-binding domain"/>
    <property type="match status" value="1"/>
</dbReference>
<dbReference type="InterPro" id="IPR036388">
    <property type="entry name" value="WH-like_DNA-bd_sf"/>
</dbReference>
<comment type="caution">
    <text evidence="7">The sequence shown here is derived from an EMBL/GenBank/DDBJ whole genome shotgun (WGS) entry which is preliminary data.</text>
</comment>
<gene>
    <name evidence="7" type="ORF">ACFSBH_14820</name>
</gene>
<name>A0ABW4HUR3_9BACI</name>
<evidence type="ECO:0000256" key="2">
    <source>
        <dbReference type="ARBA" id="ARBA00023015"/>
    </source>
</evidence>
<dbReference type="InterPro" id="IPR013325">
    <property type="entry name" value="RNA_pol_sigma_r2"/>
</dbReference>
<sequence>MSSNKEVIPIAENKDAYSLEVLFVTYKTPIYHFVYRYCQDEQLSLDIVQDTFIRFSKYQNSFDGEKSNIKTYLFRMAYQLMINRLKRRDRLHKLLPFLYIQNQKQIVSSEDRISIQEAIQQLPTDQRAVIILTYYHDLSQKDISLILEIPVGTVKSRLHAALKKLRKLLEVDE</sequence>
<keyword evidence="2" id="KW-0805">Transcription regulation</keyword>
<organism evidence="7 8">
    <name type="scientific">Oceanobacillus luteolus</name>
    <dbReference type="NCBI Taxonomy" id="1274358"/>
    <lineage>
        <taxon>Bacteria</taxon>
        <taxon>Bacillati</taxon>
        <taxon>Bacillota</taxon>
        <taxon>Bacilli</taxon>
        <taxon>Bacillales</taxon>
        <taxon>Bacillaceae</taxon>
        <taxon>Oceanobacillus</taxon>
    </lineage>
</organism>
<dbReference type="Proteomes" id="UP001597221">
    <property type="component" value="Unassembled WGS sequence"/>
</dbReference>
<dbReference type="RefSeq" id="WP_251516953.1">
    <property type="nucleotide sequence ID" value="NZ_JAMBON010000044.1"/>
</dbReference>
<evidence type="ECO:0000256" key="1">
    <source>
        <dbReference type="ARBA" id="ARBA00010641"/>
    </source>
</evidence>
<dbReference type="NCBIfam" id="TIGR02937">
    <property type="entry name" value="sigma70-ECF"/>
    <property type="match status" value="1"/>
</dbReference>
<dbReference type="Gene3D" id="1.10.1740.10">
    <property type="match status" value="1"/>
</dbReference>
<accession>A0ABW4HUR3</accession>
<keyword evidence="4" id="KW-0804">Transcription</keyword>
<dbReference type="SUPFAM" id="SSF88659">
    <property type="entry name" value="Sigma3 and sigma4 domains of RNA polymerase sigma factors"/>
    <property type="match status" value="1"/>
</dbReference>
<feature type="domain" description="RNA polymerase sigma-70 region 2" evidence="5">
    <location>
        <begin position="22"/>
        <end position="90"/>
    </location>
</feature>
<proteinExistence type="inferred from homology"/>
<dbReference type="InterPro" id="IPR014284">
    <property type="entry name" value="RNA_pol_sigma-70_dom"/>
</dbReference>
<evidence type="ECO:0000259" key="6">
    <source>
        <dbReference type="Pfam" id="PF08281"/>
    </source>
</evidence>
<dbReference type="InterPro" id="IPR013249">
    <property type="entry name" value="RNA_pol_sigma70_r4_t2"/>
</dbReference>
<dbReference type="PANTHER" id="PTHR43133:SF60">
    <property type="entry name" value="RNA POLYMERASE SIGMA FACTOR SIGV"/>
    <property type="match status" value="1"/>
</dbReference>
<dbReference type="InterPro" id="IPR039425">
    <property type="entry name" value="RNA_pol_sigma-70-like"/>
</dbReference>
<keyword evidence="8" id="KW-1185">Reference proteome</keyword>
<dbReference type="CDD" id="cd06171">
    <property type="entry name" value="Sigma70_r4"/>
    <property type="match status" value="1"/>
</dbReference>
<keyword evidence="3" id="KW-0731">Sigma factor</keyword>
<evidence type="ECO:0000259" key="5">
    <source>
        <dbReference type="Pfam" id="PF04542"/>
    </source>
</evidence>
<evidence type="ECO:0000313" key="7">
    <source>
        <dbReference type="EMBL" id="MFD1608895.1"/>
    </source>
</evidence>
<dbReference type="PANTHER" id="PTHR43133">
    <property type="entry name" value="RNA POLYMERASE ECF-TYPE SIGMA FACTO"/>
    <property type="match status" value="1"/>
</dbReference>
<dbReference type="InterPro" id="IPR007627">
    <property type="entry name" value="RNA_pol_sigma70_r2"/>
</dbReference>
<dbReference type="SUPFAM" id="SSF88946">
    <property type="entry name" value="Sigma2 domain of RNA polymerase sigma factors"/>
    <property type="match status" value="1"/>
</dbReference>
<dbReference type="Pfam" id="PF08281">
    <property type="entry name" value="Sigma70_r4_2"/>
    <property type="match status" value="1"/>
</dbReference>
<evidence type="ECO:0000256" key="4">
    <source>
        <dbReference type="ARBA" id="ARBA00023163"/>
    </source>
</evidence>
<evidence type="ECO:0000256" key="3">
    <source>
        <dbReference type="ARBA" id="ARBA00023082"/>
    </source>
</evidence>
<dbReference type="InterPro" id="IPR013324">
    <property type="entry name" value="RNA_pol_sigma_r3/r4-like"/>
</dbReference>
<reference evidence="8" key="1">
    <citation type="journal article" date="2019" name="Int. J. Syst. Evol. Microbiol.">
        <title>The Global Catalogue of Microorganisms (GCM) 10K type strain sequencing project: providing services to taxonomists for standard genome sequencing and annotation.</title>
        <authorList>
            <consortium name="The Broad Institute Genomics Platform"/>
            <consortium name="The Broad Institute Genome Sequencing Center for Infectious Disease"/>
            <person name="Wu L."/>
            <person name="Ma J."/>
        </authorList>
    </citation>
    <scope>NUCLEOTIDE SEQUENCE [LARGE SCALE GENOMIC DNA]</scope>
    <source>
        <strain evidence="8">CGMCC 1.12376</strain>
    </source>
</reference>
<evidence type="ECO:0000313" key="8">
    <source>
        <dbReference type="Proteomes" id="UP001597221"/>
    </source>
</evidence>
<protein>
    <submittedName>
        <fullName evidence="7">RNA polymerase sigma factor</fullName>
    </submittedName>
</protein>
<feature type="domain" description="RNA polymerase sigma factor 70 region 4 type 2" evidence="6">
    <location>
        <begin position="114"/>
        <end position="165"/>
    </location>
</feature>
<dbReference type="EMBL" id="JBHUDE010000138">
    <property type="protein sequence ID" value="MFD1608895.1"/>
    <property type="molecule type" value="Genomic_DNA"/>
</dbReference>
<comment type="similarity">
    <text evidence="1">Belongs to the sigma-70 factor family. ECF subfamily.</text>
</comment>